<sequence>MATSAEPDMVGLPQEYTDLSVSALEMKTLMKLASYLDRKGKLLNIEIDNTSTDIMNDFTGLAKLAGQTDYLDTVKFQ</sequence>
<reference evidence="1" key="2">
    <citation type="submission" date="2020-11" db="EMBL/GenBank/DDBJ databases">
        <authorList>
            <person name="McCartney M.A."/>
            <person name="Auch B."/>
            <person name="Kono T."/>
            <person name="Mallez S."/>
            <person name="Becker A."/>
            <person name="Gohl D.M."/>
            <person name="Silverstein K.A.T."/>
            <person name="Koren S."/>
            <person name="Bechman K.B."/>
            <person name="Herman A."/>
            <person name="Abrahante J.E."/>
            <person name="Garbe J."/>
        </authorList>
    </citation>
    <scope>NUCLEOTIDE SEQUENCE</scope>
    <source>
        <strain evidence="1">Duluth1</strain>
        <tissue evidence="1">Whole animal</tissue>
    </source>
</reference>
<dbReference type="EMBL" id="JAIWYP010000012">
    <property type="protein sequence ID" value="KAH3725619.1"/>
    <property type="molecule type" value="Genomic_DNA"/>
</dbReference>
<keyword evidence="2" id="KW-1185">Reference proteome</keyword>
<evidence type="ECO:0000313" key="2">
    <source>
        <dbReference type="Proteomes" id="UP000828390"/>
    </source>
</evidence>
<reference evidence="1" key="1">
    <citation type="journal article" date="2019" name="bioRxiv">
        <title>The Genome of the Zebra Mussel, Dreissena polymorpha: A Resource for Invasive Species Research.</title>
        <authorList>
            <person name="McCartney M.A."/>
            <person name="Auch B."/>
            <person name="Kono T."/>
            <person name="Mallez S."/>
            <person name="Zhang Y."/>
            <person name="Obille A."/>
            <person name="Becker A."/>
            <person name="Abrahante J.E."/>
            <person name="Garbe J."/>
            <person name="Badalamenti J.P."/>
            <person name="Herman A."/>
            <person name="Mangelson H."/>
            <person name="Liachko I."/>
            <person name="Sullivan S."/>
            <person name="Sone E.D."/>
            <person name="Koren S."/>
            <person name="Silverstein K.A.T."/>
            <person name="Beckman K.B."/>
            <person name="Gohl D.M."/>
        </authorList>
    </citation>
    <scope>NUCLEOTIDE SEQUENCE</scope>
    <source>
        <strain evidence="1">Duluth1</strain>
        <tissue evidence="1">Whole animal</tissue>
    </source>
</reference>
<gene>
    <name evidence="1" type="ORF">DPMN_051466</name>
</gene>
<dbReference type="AlphaFoldDB" id="A0A9D4HNC0"/>
<dbReference type="Proteomes" id="UP000828390">
    <property type="component" value="Unassembled WGS sequence"/>
</dbReference>
<organism evidence="1 2">
    <name type="scientific">Dreissena polymorpha</name>
    <name type="common">Zebra mussel</name>
    <name type="synonym">Mytilus polymorpha</name>
    <dbReference type="NCBI Taxonomy" id="45954"/>
    <lineage>
        <taxon>Eukaryota</taxon>
        <taxon>Metazoa</taxon>
        <taxon>Spiralia</taxon>
        <taxon>Lophotrochozoa</taxon>
        <taxon>Mollusca</taxon>
        <taxon>Bivalvia</taxon>
        <taxon>Autobranchia</taxon>
        <taxon>Heteroconchia</taxon>
        <taxon>Euheterodonta</taxon>
        <taxon>Imparidentia</taxon>
        <taxon>Neoheterodontei</taxon>
        <taxon>Myida</taxon>
        <taxon>Dreissenoidea</taxon>
        <taxon>Dreissenidae</taxon>
        <taxon>Dreissena</taxon>
    </lineage>
</organism>
<comment type="caution">
    <text evidence="1">The sequence shown here is derived from an EMBL/GenBank/DDBJ whole genome shotgun (WGS) entry which is preliminary data.</text>
</comment>
<name>A0A9D4HNC0_DREPO</name>
<protein>
    <submittedName>
        <fullName evidence="1">Uncharacterized protein</fullName>
    </submittedName>
</protein>
<evidence type="ECO:0000313" key="1">
    <source>
        <dbReference type="EMBL" id="KAH3725619.1"/>
    </source>
</evidence>
<proteinExistence type="predicted"/>
<accession>A0A9D4HNC0</accession>